<dbReference type="InterPro" id="IPR013083">
    <property type="entry name" value="Znf_RING/FYVE/PHD"/>
</dbReference>
<organism evidence="7 8">
    <name type="scientific">Panicum virgatum</name>
    <name type="common">Blackwell switchgrass</name>
    <dbReference type="NCBI Taxonomy" id="38727"/>
    <lineage>
        <taxon>Eukaryota</taxon>
        <taxon>Viridiplantae</taxon>
        <taxon>Streptophyta</taxon>
        <taxon>Embryophyta</taxon>
        <taxon>Tracheophyta</taxon>
        <taxon>Spermatophyta</taxon>
        <taxon>Magnoliopsida</taxon>
        <taxon>Liliopsida</taxon>
        <taxon>Poales</taxon>
        <taxon>Poaceae</taxon>
        <taxon>PACMAD clade</taxon>
        <taxon>Panicoideae</taxon>
        <taxon>Panicodae</taxon>
        <taxon>Paniceae</taxon>
        <taxon>Panicinae</taxon>
        <taxon>Panicum</taxon>
        <taxon>Panicum sect. Hiantes</taxon>
    </lineage>
</organism>
<dbReference type="Pfam" id="PF13639">
    <property type="entry name" value="zf-RING_2"/>
    <property type="match status" value="1"/>
</dbReference>
<dbReference type="SMART" id="SM00744">
    <property type="entry name" value="RINGv"/>
    <property type="match status" value="1"/>
</dbReference>
<dbReference type="SMART" id="SM00184">
    <property type="entry name" value="RING"/>
    <property type="match status" value="1"/>
</dbReference>
<sequence length="147" mass="16020">MVGPSVMDACLLALFVIAAVLVIICLLCCTNNHNQDQQQANARLPEEIDAHTKSIAIALLNRVTYPRRRNAAAGGDPDPSAAETLVAEDCAICLGPFEDGDLCSIMPVCRHEFHRDCIVNWLLMANNNTCPLCRAQLQWSAVAENMV</sequence>
<dbReference type="GO" id="GO:0008270">
    <property type="term" value="F:zinc ion binding"/>
    <property type="evidence" value="ECO:0007669"/>
    <property type="project" value="UniProtKB-KW"/>
</dbReference>
<keyword evidence="2 4" id="KW-0863">Zinc-finger</keyword>
<dbReference type="Gene3D" id="3.30.40.10">
    <property type="entry name" value="Zinc/RING finger domain, C3HC4 (zinc finger)"/>
    <property type="match status" value="1"/>
</dbReference>
<gene>
    <name evidence="7" type="ORF">PVAP13_8KG004800</name>
</gene>
<accession>A0A8T0PBL1</accession>
<name>A0A8T0PBL1_PANVG</name>
<protein>
    <recommendedName>
        <fullName evidence="6">RING-type domain-containing protein</fullName>
    </recommendedName>
</protein>
<evidence type="ECO:0000256" key="3">
    <source>
        <dbReference type="ARBA" id="ARBA00022833"/>
    </source>
</evidence>
<keyword evidence="5" id="KW-0472">Membrane</keyword>
<keyword evidence="3" id="KW-0862">Zinc</keyword>
<feature type="transmembrane region" description="Helical" evidence="5">
    <location>
        <begin position="6"/>
        <end position="29"/>
    </location>
</feature>
<evidence type="ECO:0000256" key="1">
    <source>
        <dbReference type="ARBA" id="ARBA00022723"/>
    </source>
</evidence>
<dbReference type="AlphaFoldDB" id="A0A8T0PBL1"/>
<dbReference type="SUPFAM" id="SSF57850">
    <property type="entry name" value="RING/U-box"/>
    <property type="match status" value="1"/>
</dbReference>
<dbReference type="Proteomes" id="UP000823388">
    <property type="component" value="Chromosome 8K"/>
</dbReference>
<keyword evidence="1" id="KW-0479">Metal-binding</keyword>
<reference evidence="7" key="1">
    <citation type="submission" date="2020-05" db="EMBL/GenBank/DDBJ databases">
        <title>WGS assembly of Panicum virgatum.</title>
        <authorList>
            <person name="Lovell J.T."/>
            <person name="Jenkins J."/>
            <person name="Shu S."/>
            <person name="Juenger T.E."/>
            <person name="Schmutz J."/>
        </authorList>
    </citation>
    <scope>NUCLEOTIDE SEQUENCE</scope>
    <source>
        <strain evidence="7">AP13</strain>
    </source>
</reference>
<dbReference type="PANTHER" id="PTHR45676">
    <property type="entry name" value="RING-H2 FINGER PROTEIN ATL51-RELATED"/>
    <property type="match status" value="1"/>
</dbReference>
<evidence type="ECO:0000256" key="2">
    <source>
        <dbReference type="ARBA" id="ARBA00022771"/>
    </source>
</evidence>
<proteinExistence type="predicted"/>
<dbReference type="PROSITE" id="PS50089">
    <property type="entry name" value="ZF_RING_2"/>
    <property type="match status" value="1"/>
</dbReference>
<evidence type="ECO:0000256" key="5">
    <source>
        <dbReference type="SAM" id="Phobius"/>
    </source>
</evidence>
<keyword evidence="5" id="KW-1133">Transmembrane helix</keyword>
<keyword evidence="5" id="KW-0812">Transmembrane</keyword>
<evidence type="ECO:0000256" key="4">
    <source>
        <dbReference type="PROSITE-ProRule" id="PRU00175"/>
    </source>
</evidence>
<evidence type="ECO:0000313" key="8">
    <source>
        <dbReference type="Proteomes" id="UP000823388"/>
    </source>
</evidence>
<feature type="domain" description="RING-type" evidence="6">
    <location>
        <begin position="90"/>
        <end position="134"/>
    </location>
</feature>
<dbReference type="InterPro" id="IPR001841">
    <property type="entry name" value="Znf_RING"/>
</dbReference>
<evidence type="ECO:0000259" key="6">
    <source>
        <dbReference type="PROSITE" id="PS50089"/>
    </source>
</evidence>
<keyword evidence="8" id="KW-1185">Reference proteome</keyword>
<dbReference type="EMBL" id="CM029051">
    <property type="protein sequence ID" value="KAG2559647.1"/>
    <property type="molecule type" value="Genomic_DNA"/>
</dbReference>
<evidence type="ECO:0000313" key="7">
    <source>
        <dbReference type="EMBL" id="KAG2559647.1"/>
    </source>
</evidence>
<dbReference type="InterPro" id="IPR011016">
    <property type="entry name" value="Znf_RING-CH"/>
</dbReference>
<comment type="caution">
    <text evidence="7">The sequence shown here is derived from an EMBL/GenBank/DDBJ whole genome shotgun (WGS) entry which is preliminary data.</text>
</comment>